<keyword evidence="4" id="KW-1185">Reference proteome</keyword>
<protein>
    <recommendedName>
        <fullName evidence="5">Tetratricopeptide repeat protein</fullName>
    </recommendedName>
</protein>
<dbReference type="Pfam" id="PF13174">
    <property type="entry name" value="TPR_6"/>
    <property type="match status" value="1"/>
</dbReference>
<accession>A0A916RPU5</accession>
<dbReference type="InterPro" id="IPR019734">
    <property type="entry name" value="TPR_rpt"/>
</dbReference>
<feature type="repeat" description="TPR" evidence="1">
    <location>
        <begin position="199"/>
        <end position="232"/>
    </location>
</feature>
<keyword evidence="2" id="KW-0732">Signal</keyword>
<dbReference type="Gene3D" id="1.25.40.10">
    <property type="entry name" value="Tetratricopeptide repeat domain"/>
    <property type="match status" value="3"/>
</dbReference>
<sequence>MMKWPKCAALLTACCIVILAAPAQTSRASKAAQYATDGQQALARNDYADAEEAFKKLAALEPGVAEIHATLAAISFKQRDYDQAVHEVRAAQRLKPGLSKLDSLLGLSLAEMGRFSEALPPLEKGFHQTADPEVRRMCGLELLRTYSEMERDADAVETALALNKLYPNDPEVLYHTGRIYGSQAYNIMERLHDTAPGSVWMLMAQGEANESQKQWDAAIVAFNRVLTLDPHRPGIHYQLGRIYLSRFHDTLNSADQEQAMREFTAELDVDPQNGNAAYELANHQAQLGNSDAARQQYERLLQQFPDFEEALVGLASANLALQKPADAVRPLERATHLRPGDEVAWWRLAQADRAIGNLDGQRQALATFQKIHKTIPVTLRKPNAVDEITPQSIDTAPTGSAKAPIP</sequence>
<dbReference type="AlphaFoldDB" id="A0A916RPU5"/>
<evidence type="ECO:0000256" key="2">
    <source>
        <dbReference type="SAM" id="SignalP"/>
    </source>
</evidence>
<dbReference type="EMBL" id="BMJB01000001">
    <property type="protein sequence ID" value="GGA63828.1"/>
    <property type="molecule type" value="Genomic_DNA"/>
</dbReference>
<feature type="chain" id="PRO_5037018972" description="Tetratricopeptide repeat protein" evidence="2">
    <location>
        <begin position="24"/>
        <end position="406"/>
    </location>
</feature>
<dbReference type="PROSITE" id="PS50005">
    <property type="entry name" value="TPR"/>
    <property type="match status" value="1"/>
</dbReference>
<evidence type="ECO:0000313" key="4">
    <source>
        <dbReference type="Proteomes" id="UP000648801"/>
    </source>
</evidence>
<evidence type="ECO:0000256" key="1">
    <source>
        <dbReference type="PROSITE-ProRule" id="PRU00339"/>
    </source>
</evidence>
<dbReference type="Proteomes" id="UP000648801">
    <property type="component" value="Unassembled WGS sequence"/>
</dbReference>
<gene>
    <name evidence="3" type="ORF">GCM10011507_14270</name>
</gene>
<dbReference type="Pfam" id="PF14559">
    <property type="entry name" value="TPR_19"/>
    <property type="match status" value="1"/>
</dbReference>
<name>A0A916RPU5_9BACT</name>
<keyword evidence="1" id="KW-0802">TPR repeat</keyword>
<dbReference type="Pfam" id="PF13432">
    <property type="entry name" value="TPR_16"/>
    <property type="match status" value="1"/>
</dbReference>
<dbReference type="RefSeq" id="WP_188758545.1">
    <property type="nucleotide sequence ID" value="NZ_BMJB01000001.1"/>
</dbReference>
<organism evidence="3 4">
    <name type="scientific">Edaphobacter acidisoli</name>
    <dbReference type="NCBI Taxonomy" id="2040573"/>
    <lineage>
        <taxon>Bacteria</taxon>
        <taxon>Pseudomonadati</taxon>
        <taxon>Acidobacteriota</taxon>
        <taxon>Terriglobia</taxon>
        <taxon>Terriglobales</taxon>
        <taxon>Acidobacteriaceae</taxon>
        <taxon>Edaphobacter</taxon>
    </lineage>
</organism>
<proteinExistence type="predicted"/>
<dbReference type="PANTHER" id="PTHR12558:SF13">
    <property type="entry name" value="CELL DIVISION CYCLE PROTEIN 27 HOMOLOG"/>
    <property type="match status" value="1"/>
</dbReference>
<dbReference type="SUPFAM" id="SSF48452">
    <property type="entry name" value="TPR-like"/>
    <property type="match status" value="1"/>
</dbReference>
<dbReference type="PANTHER" id="PTHR12558">
    <property type="entry name" value="CELL DIVISION CYCLE 16,23,27"/>
    <property type="match status" value="1"/>
</dbReference>
<reference evidence="3" key="1">
    <citation type="journal article" date="2014" name="Int. J. Syst. Evol. Microbiol.">
        <title>Complete genome sequence of Corynebacterium casei LMG S-19264T (=DSM 44701T), isolated from a smear-ripened cheese.</title>
        <authorList>
            <consortium name="US DOE Joint Genome Institute (JGI-PGF)"/>
            <person name="Walter F."/>
            <person name="Albersmeier A."/>
            <person name="Kalinowski J."/>
            <person name="Ruckert C."/>
        </authorList>
    </citation>
    <scope>NUCLEOTIDE SEQUENCE</scope>
    <source>
        <strain evidence="3">CGMCC 1.15447</strain>
    </source>
</reference>
<reference evidence="3" key="2">
    <citation type="submission" date="2020-09" db="EMBL/GenBank/DDBJ databases">
        <authorList>
            <person name="Sun Q."/>
            <person name="Zhou Y."/>
        </authorList>
    </citation>
    <scope>NUCLEOTIDE SEQUENCE</scope>
    <source>
        <strain evidence="3">CGMCC 1.15447</strain>
    </source>
</reference>
<evidence type="ECO:0000313" key="3">
    <source>
        <dbReference type="EMBL" id="GGA63828.1"/>
    </source>
</evidence>
<comment type="caution">
    <text evidence="3">The sequence shown here is derived from an EMBL/GenBank/DDBJ whole genome shotgun (WGS) entry which is preliminary data.</text>
</comment>
<dbReference type="InterPro" id="IPR011990">
    <property type="entry name" value="TPR-like_helical_dom_sf"/>
</dbReference>
<dbReference type="SMART" id="SM00028">
    <property type="entry name" value="TPR"/>
    <property type="match status" value="5"/>
</dbReference>
<evidence type="ECO:0008006" key="5">
    <source>
        <dbReference type="Google" id="ProtNLM"/>
    </source>
</evidence>
<feature type="signal peptide" evidence="2">
    <location>
        <begin position="1"/>
        <end position="23"/>
    </location>
</feature>